<organism evidence="1 2">
    <name type="scientific">Phormidium nigroviride PCC 7112</name>
    <dbReference type="NCBI Taxonomy" id="179408"/>
    <lineage>
        <taxon>Bacteria</taxon>
        <taxon>Bacillati</taxon>
        <taxon>Cyanobacteriota</taxon>
        <taxon>Cyanophyceae</taxon>
        <taxon>Oscillatoriophycideae</taxon>
        <taxon>Oscillatoriales</taxon>
        <taxon>Oscillatoriaceae</taxon>
        <taxon>Phormidium</taxon>
    </lineage>
</organism>
<name>K9VSH3_9CYAN</name>
<dbReference type="RefSeq" id="WP_015211687.1">
    <property type="nucleotide sequence ID" value="NC_019763.1"/>
</dbReference>
<keyword evidence="2" id="KW-1185">Reference proteome</keyword>
<gene>
    <name evidence="1" type="ORF">Osc7112_6354</name>
</gene>
<proteinExistence type="predicted"/>
<dbReference type="KEGG" id="oni:Osc7112_6354"/>
<sequence length="246" mass="28015">MSSASLTNVKHWRKNLVTESVRATRAIVQIGSLTVDGFMLPDGNYRMSQTQAAECVGKPEINARRFLSSRFLEGKPFALIDVETPCVIRGATRIRAVSFDQVVEYWQHQVRLGNQKAVALLTQLSRNVTPGLEQFKGMRVVSVAKQRVKREQDYEKWYVNQLQVEIGGETEVLTPAGSIDLLTTSQLIEVKHIKNWKTAIGQVLVYSAYYPSHEKRIHLFGTCHESFLDTVKQHCQRQNIVLTWEL</sequence>
<dbReference type="Proteomes" id="UP000010478">
    <property type="component" value="Plasmid pOSC7112.01"/>
</dbReference>
<keyword evidence="1" id="KW-0614">Plasmid</keyword>
<geneLocation type="plasmid" evidence="1 2">
    <name>pOSC7112.01</name>
</geneLocation>
<reference evidence="1 2" key="1">
    <citation type="submission" date="2012-05" db="EMBL/GenBank/DDBJ databases">
        <title>Finished plasmid 1 of genome of Oscillatoria sp. PCC 7112.</title>
        <authorList>
            <consortium name="US DOE Joint Genome Institute"/>
            <person name="Gugger M."/>
            <person name="Coursin T."/>
            <person name="Rippka R."/>
            <person name="Tandeau De Marsac N."/>
            <person name="Huntemann M."/>
            <person name="Wei C.-L."/>
            <person name="Han J."/>
            <person name="Detter J.C."/>
            <person name="Han C."/>
            <person name="Tapia R."/>
            <person name="Davenport K."/>
            <person name="Daligault H."/>
            <person name="Erkkila T."/>
            <person name="Gu W."/>
            <person name="Munk A.C.C."/>
            <person name="Teshima H."/>
            <person name="Xu Y."/>
            <person name="Chain P."/>
            <person name="Chen A."/>
            <person name="Krypides N."/>
            <person name="Mavromatis K."/>
            <person name="Markowitz V."/>
            <person name="Szeto E."/>
            <person name="Ivanova N."/>
            <person name="Mikhailova N."/>
            <person name="Ovchinnikova G."/>
            <person name="Pagani I."/>
            <person name="Pati A."/>
            <person name="Goodwin L."/>
            <person name="Peters L."/>
            <person name="Pitluck S."/>
            <person name="Woyke T."/>
            <person name="Kerfeld C."/>
        </authorList>
    </citation>
    <scope>NUCLEOTIDE SEQUENCE [LARGE SCALE GENOMIC DNA]</scope>
    <source>
        <strain evidence="1 2">PCC 7112</strain>
        <plasmid evidence="1 2">pOSC7112.01</plasmid>
    </source>
</reference>
<dbReference type="HOGENOM" id="CLU_098633_0_0_3"/>
<protein>
    <submittedName>
        <fullName evidence="1">Uncharacterized protein</fullName>
    </submittedName>
</protein>
<evidence type="ECO:0000313" key="2">
    <source>
        <dbReference type="Proteomes" id="UP000010478"/>
    </source>
</evidence>
<evidence type="ECO:0000313" key="1">
    <source>
        <dbReference type="EMBL" id="AFZ10514.1"/>
    </source>
</evidence>
<accession>K9VSH3</accession>
<dbReference type="AlphaFoldDB" id="K9VSH3"/>
<dbReference type="EMBL" id="CP003615">
    <property type="protein sequence ID" value="AFZ10514.1"/>
    <property type="molecule type" value="Genomic_DNA"/>
</dbReference>